<reference evidence="2 3" key="1">
    <citation type="submission" date="2016-10" db="EMBL/GenBank/DDBJ databases">
        <authorList>
            <person name="de Groot N.N."/>
        </authorList>
    </citation>
    <scope>NUCLEOTIDE SEQUENCE [LARGE SCALE GENOMIC DNA]</scope>
    <source>
        <strain evidence="2 3">CGMCC 4.5727</strain>
    </source>
</reference>
<protein>
    <submittedName>
        <fullName evidence="2">Phage portal protein, SPP1 Gp6-like</fullName>
    </submittedName>
</protein>
<accession>A0A1G8W8Q1</accession>
<dbReference type="RefSeq" id="WP_093608078.1">
    <property type="nucleotide sequence ID" value="NZ_FNFF01000002.1"/>
</dbReference>
<feature type="compositionally biased region" description="Acidic residues" evidence="1">
    <location>
        <begin position="473"/>
        <end position="484"/>
    </location>
</feature>
<proteinExistence type="predicted"/>
<organism evidence="2 3">
    <name type="scientific">Streptomyces indicus</name>
    <dbReference type="NCBI Taxonomy" id="417292"/>
    <lineage>
        <taxon>Bacteria</taxon>
        <taxon>Bacillati</taxon>
        <taxon>Actinomycetota</taxon>
        <taxon>Actinomycetes</taxon>
        <taxon>Kitasatosporales</taxon>
        <taxon>Streptomycetaceae</taxon>
        <taxon>Streptomyces</taxon>
    </lineage>
</organism>
<name>A0A1G8W8Q1_9ACTN</name>
<dbReference type="Pfam" id="PF05133">
    <property type="entry name" value="SPP1_portal"/>
    <property type="match status" value="1"/>
</dbReference>
<dbReference type="AlphaFoldDB" id="A0A1G8W8Q1"/>
<evidence type="ECO:0000256" key="1">
    <source>
        <dbReference type="SAM" id="MobiDB-lite"/>
    </source>
</evidence>
<dbReference type="InterPro" id="IPR021145">
    <property type="entry name" value="Portal_protein_SPP1_Gp6-like"/>
</dbReference>
<gene>
    <name evidence="2" type="ORF">SAMN05421806_102308</name>
</gene>
<dbReference type="EMBL" id="FNFF01000002">
    <property type="protein sequence ID" value="SDJ74662.1"/>
    <property type="molecule type" value="Genomic_DNA"/>
</dbReference>
<evidence type="ECO:0000313" key="3">
    <source>
        <dbReference type="Proteomes" id="UP000199155"/>
    </source>
</evidence>
<dbReference type="STRING" id="417292.SAMN05421806_102308"/>
<evidence type="ECO:0000313" key="2">
    <source>
        <dbReference type="EMBL" id="SDJ74662.1"/>
    </source>
</evidence>
<keyword evidence="3" id="KW-1185">Reference proteome</keyword>
<dbReference type="OrthoDB" id="1780383at2"/>
<sequence length="484" mass="52605">MSTPAERLTGDEERILNRLYQRLLNARTASLHDGGLEVLSRYYDADTYMRSIGLNVPPGYEALRTVIAWPAQAADTIEERLDVEGFRTSATDAPSEILWDIWQASGLDEESQLAHADALIYGRSYVVVGTDATGGPAITVESPLWMTHERDPLTRQVRGAARFVQDPREVDLPQYAHSSTAVAASLFLPGQTVQVIREGGPAGGWAVVDRDAHGMPQIPVVPLVNRPRVADRAGRSEMLRVIPVADACCRAITNMQIATEFQAVPQRYILGATPEDFEDADGNKIPAWEAYLGRVWALANDQAKAGQFPAAELRNFTDAITQYGKLAASLQGVPLSYFAAGADNPTSADAIRAEEARLVKACERRQRAFGGPWEQVLRLAVWIAEGGNYPEGMEKLATVWRDPSTPTMAAKADYVSKMVAAQVFPPAYGPEALGLPVSEQERIADLWQQADPASRLADSLNRASRIPSADPGDAAEEGPNGDDQ</sequence>
<feature type="region of interest" description="Disordered" evidence="1">
    <location>
        <begin position="448"/>
        <end position="484"/>
    </location>
</feature>
<dbReference type="Proteomes" id="UP000199155">
    <property type="component" value="Unassembled WGS sequence"/>
</dbReference>